<gene>
    <name evidence="1" type="primary">AVEN_200574_1</name>
    <name evidence="1" type="ORF">TNCT_82751</name>
</gene>
<dbReference type="Proteomes" id="UP000887116">
    <property type="component" value="Unassembled WGS sequence"/>
</dbReference>
<protein>
    <submittedName>
        <fullName evidence="1">Uncharacterized protein</fullName>
    </submittedName>
</protein>
<sequence>MSTMESYGYLILGSAKTYDYIHYELFPNILDDRKRLFDFPDNDEEDFLISTKKHKRSCEKPKYDLDLSASDGGAEKNIPPYVINLGKGLLLEIKKFRSSYYVGLSKVGEGSEVRNRFNIPLIQLETLHKGIEAMMDYVKNCR</sequence>
<dbReference type="EMBL" id="BMAO01017490">
    <property type="protein sequence ID" value="GFR16051.1"/>
    <property type="molecule type" value="Genomic_DNA"/>
</dbReference>
<evidence type="ECO:0000313" key="2">
    <source>
        <dbReference type="Proteomes" id="UP000887116"/>
    </source>
</evidence>
<comment type="caution">
    <text evidence="1">The sequence shown here is derived from an EMBL/GenBank/DDBJ whole genome shotgun (WGS) entry which is preliminary data.</text>
</comment>
<reference evidence="1" key="1">
    <citation type="submission" date="2020-07" db="EMBL/GenBank/DDBJ databases">
        <title>Multicomponent nature underlies the extraordinary mechanical properties of spider dragline silk.</title>
        <authorList>
            <person name="Kono N."/>
            <person name="Nakamura H."/>
            <person name="Mori M."/>
            <person name="Yoshida Y."/>
            <person name="Ohtoshi R."/>
            <person name="Malay A.D."/>
            <person name="Moran D.A.P."/>
            <person name="Tomita M."/>
            <person name="Numata K."/>
            <person name="Arakawa K."/>
        </authorList>
    </citation>
    <scope>NUCLEOTIDE SEQUENCE</scope>
</reference>
<evidence type="ECO:0000313" key="1">
    <source>
        <dbReference type="EMBL" id="GFR16051.1"/>
    </source>
</evidence>
<proteinExistence type="predicted"/>
<accession>A0A8X6H2H1</accession>
<organism evidence="1 2">
    <name type="scientific">Trichonephila clavata</name>
    <name type="common">Joro spider</name>
    <name type="synonym">Nephila clavata</name>
    <dbReference type="NCBI Taxonomy" id="2740835"/>
    <lineage>
        <taxon>Eukaryota</taxon>
        <taxon>Metazoa</taxon>
        <taxon>Ecdysozoa</taxon>
        <taxon>Arthropoda</taxon>
        <taxon>Chelicerata</taxon>
        <taxon>Arachnida</taxon>
        <taxon>Araneae</taxon>
        <taxon>Araneomorphae</taxon>
        <taxon>Entelegynae</taxon>
        <taxon>Araneoidea</taxon>
        <taxon>Nephilidae</taxon>
        <taxon>Trichonephila</taxon>
    </lineage>
</organism>
<dbReference type="AlphaFoldDB" id="A0A8X6H2H1"/>
<name>A0A8X6H2H1_TRICU</name>
<keyword evidence="2" id="KW-1185">Reference proteome</keyword>
<dbReference type="OrthoDB" id="6433230at2759"/>